<evidence type="ECO:0000256" key="3">
    <source>
        <dbReference type="ARBA" id="ARBA00022723"/>
    </source>
</evidence>
<keyword evidence="6" id="KW-0106">Calcium</keyword>
<dbReference type="STRING" id="1314781.A0A165QI28"/>
<dbReference type="GO" id="GO:0046872">
    <property type="term" value="F:metal ion binding"/>
    <property type="evidence" value="ECO:0007669"/>
    <property type="project" value="UniProtKB-KW"/>
</dbReference>
<dbReference type="InterPro" id="IPR029058">
    <property type="entry name" value="AB_hydrolase_fold"/>
</dbReference>
<keyword evidence="2" id="KW-0719">Serine esterase</keyword>
<keyword evidence="5 8" id="KW-0378">Hydrolase</keyword>
<protein>
    <recommendedName>
        <fullName evidence="8">Carboxylic ester hydrolase</fullName>
        <ecNumber evidence="8">3.1.1.-</ecNumber>
    </recommendedName>
</protein>
<accession>A0A165QI28</accession>
<dbReference type="OrthoDB" id="3039123at2759"/>
<dbReference type="InParanoid" id="A0A165QI28"/>
<evidence type="ECO:0000256" key="2">
    <source>
        <dbReference type="ARBA" id="ARBA00022487"/>
    </source>
</evidence>
<name>A0A165QI28_EXIGL</name>
<organism evidence="9 10">
    <name type="scientific">Exidia glandulosa HHB12029</name>
    <dbReference type="NCBI Taxonomy" id="1314781"/>
    <lineage>
        <taxon>Eukaryota</taxon>
        <taxon>Fungi</taxon>
        <taxon>Dikarya</taxon>
        <taxon>Basidiomycota</taxon>
        <taxon>Agaricomycotina</taxon>
        <taxon>Agaricomycetes</taxon>
        <taxon>Auriculariales</taxon>
        <taxon>Exidiaceae</taxon>
        <taxon>Exidia</taxon>
    </lineage>
</organism>
<evidence type="ECO:0000313" key="10">
    <source>
        <dbReference type="Proteomes" id="UP000077266"/>
    </source>
</evidence>
<keyword evidence="10" id="KW-1185">Reference proteome</keyword>
<evidence type="ECO:0000256" key="8">
    <source>
        <dbReference type="RuleBase" id="RU361238"/>
    </source>
</evidence>
<keyword evidence="7" id="KW-1015">Disulfide bond</keyword>
<dbReference type="EC" id="3.1.1.-" evidence="8"/>
<dbReference type="Pfam" id="PF07519">
    <property type="entry name" value="Tannase"/>
    <property type="match status" value="1"/>
</dbReference>
<gene>
    <name evidence="9" type="ORF">EXIGLDRAFT_758991</name>
</gene>
<dbReference type="GO" id="GO:0030600">
    <property type="term" value="F:feruloyl esterase activity"/>
    <property type="evidence" value="ECO:0007669"/>
    <property type="project" value="UniProtKB-ARBA"/>
</dbReference>
<evidence type="ECO:0000256" key="4">
    <source>
        <dbReference type="ARBA" id="ARBA00022729"/>
    </source>
</evidence>
<dbReference type="SUPFAM" id="SSF53474">
    <property type="entry name" value="alpha/beta-Hydrolases"/>
    <property type="match status" value="1"/>
</dbReference>
<evidence type="ECO:0000256" key="7">
    <source>
        <dbReference type="ARBA" id="ARBA00023157"/>
    </source>
</evidence>
<evidence type="ECO:0000313" key="9">
    <source>
        <dbReference type="EMBL" id="KZW03651.1"/>
    </source>
</evidence>
<dbReference type="InterPro" id="IPR011118">
    <property type="entry name" value="Tannase/feruloyl_esterase"/>
</dbReference>
<reference evidence="9 10" key="1">
    <citation type="journal article" date="2016" name="Mol. Biol. Evol.">
        <title>Comparative Genomics of Early-Diverging Mushroom-Forming Fungi Provides Insights into the Origins of Lignocellulose Decay Capabilities.</title>
        <authorList>
            <person name="Nagy L.G."/>
            <person name="Riley R."/>
            <person name="Tritt A."/>
            <person name="Adam C."/>
            <person name="Daum C."/>
            <person name="Floudas D."/>
            <person name="Sun H."/>
            <person name="Yadav J.S."/>
            <person name="Pangilinan J."/>
            <person name="Larsson K.H."/>
            <person name="Matsuura K."/>
            <person name="Barry K."/>
            <person name="Labutti K."/>
            <person name="Kuo R."/>
            <person name="Ohm R.A."/>
            <person name="Bhattacharya S.S."/>
            <person name="Shirouzu T."/>
            <person name="Yoshinaga Y."/>
            <person name="Martin F.M."/>
            <person name="Grigoriev I.V."/>
            <person name="Hibbett D.S."/>
        </authorList>
    </citation>
    <scope>NUCLEOTIDE SEQUENCE [LARGE SCALE GENOMIC DNA]</scope>
    <source>
        <strain evidence="9 10">HHB12029</strain>
    </source>
</reference>
<sequence>MSAFGSLLLQPVLATSDCVASSFTPLLPSNASLVSVVHVPRNGSFGSAPGDDLEFPTNATGLPALCAVTVHVISSADSSFNFGLFLPTDRGAWNGRIMTGGNGGFAGGINWPDMGIFSHYGFASLSTDTGHNAGGFDASWALNQPESIIDWSFRAMHESVLLGKRLTAAFYNRPIAHSYYAGCSTGGRQGLKEVQMFPDDFDGIVVGAPAWWTSHLQPWTVEVGLRNLPVDGPGRLNATHFTTAAKEILRQCDPQDGVKDGIISDPDGCRFIPDTLLCTGATSTNCLTGPQLDTLFELTHDWVDVNQTFVFPHLALGADLSALTSGTAAHPAGTGWVVNFLLNDTEFDFNTEFDFSTVQLADAINPGRANADDFDMSAFERRGGKIIHYHGYADQLIPTGSSIYFRQHVQRAMAPAGTALDDFYRFFLIPGMGHCAGSTTAPWYIAGGSQLIQGADHGVPGFEDPAHDAILAIMAWVEHGKAPSTIIATKFVNDSAPLGVERQRPLCPYPSEAKFTGKGDVDAAESWVCVSV</sequence>
<proteinExistence type="inferred from homology"/>
<evidence type="ECO:0000256" key="6">
    <source>
        <dbReference type="ARBA" id="ARBA00022837"/>
    </source>
</evidence>
<dbReference type="Proteomes" id="UP000077266">
    <property type="component" value="Unassembled WGS sequence"/>
</dbReference>
<keyword evidence="3" id="KW-0479">Metal-binding</keyword>
<evidence type="ECO:0000256" key="5">
    <source>
        <dbReference type="ARBA" id="ARBA00022801"/>
    </source>
</evidence>
<dbReference type="PANTHER" id="PTHR33938">
    <property type="entry name" value="FERULOYL ESTERASE B-RELATED"/>
    <property type="match status" value="1"/>
</dbReference>
<keyword evidence="4" id="KW-0732">Signal</keyword>
<dbReference type="EMBL" id="KV425883">
    <property type="protein sequence ID" value="KZW03651.1"/>
    <property type="molecule type" value="Genomic_DNA"/>
</dbReference>
<evidence type="ECO:0000256" key="1">
    <source>
        <dbReference type="ARBA" id="ARBA00006249"/>
    </source>
</evidence>
<dbReference type="PANTHER" id="PTHR33938:SF2">
    <property type="entry name" value="CARBOXYLIC ESTER HYDROLASE"/>
    <property type="match status" value="1"/>
</dbReference>
<dbReference type="AlphaFoldDB" id="A0A165QI28"/>
<comment type="similarity">
    <text evidence="1 8">Belongs to the tannase family.</text>
</comment>